<accession>A0A1P8WKL3</accession>
<keyword evidence="5" id="KW-1185">Reference proteome</keyword>
<dbReference type="OrthoDB" id="278395at2"/>
<dbReference type="STRING" id="1891926.Fuma_04230"/>
<name>A0A1P8WKL3_9PLAN</name>
<dbReference type="InterPro" id="IPR000253">
    <property type="entry name" value="FHA_dom"/>
</dbReference>
<protein>
    <submittedName>
        <fullName evidence="4">Type III secretion apparatus protein, YscD/HrpQ family</fullName>
    </submittedName>
</protein>
<dbReference type="Pfam" id="PF16697">
    <property type="entry name" value="Yop-YscD_cpl"/>
    <property type="match status" value="1"/>
</dbReference>
<dbReference type="Proteomes" id="UP000187735">
    <property type="component" value="Chromosome"/>
</dbReference>
<evidence type="ECO:0000313" key="5">
    <source>
        <dbReference type="Proteomes" id="UP000187735"/>
    </source>
</evidence>
<reference evidence="4 5" key="1">
    <citation type="journal article" date="2016" name="Front. Microbiol.">
        <title>Fuerstia marisgermanicae gen. nov., sp. nov., an Unusual Member of the Phylum Planctomycetes from the German Wadden Sea.</title>
        <authorList>
            <person name="Kohn T."/>
            <person name="Heuer A."/>
            <person name="Jogler M."/>
            <person name="Vollmers J."/>
            <person name="Boedeker C."/>
            <person name="Bunk B."/>
            <person name="Rast P."/>
            <person name="Borchert D."/>
            <person name="Glockner I."/>
            <person name="Freese H.M."/>
            <person name="Klenk H.P."/>
            <person name="Overmann J."/>
            <person name="Kaster A.K."/>
            <person name="Rohde M."/>
            <person name="Wiegand S."/>
            <person name="Jogler C."/>
        </authorList>
    </citation>
    <scope>NUCLEOTIDE SEQUENCE [LARGE SCALE GENOMIC DNA]</scope>
    <source>
        <strain evidence="4 5">NH11</strain>
    </source>
</reference>
<dbReference type="PROSITE" id="PS50006">
    <property type="entry name" value="FHA_DOMAIN"/>
    <property type="match status" value="1"/>
</dbReference>
<evidence type="ECO:0000313" key="4">
    <source>
        <dbReference type="EMBL" id="APZ94598.1"/>
    </source>
</evidence>
<feature type="compositionally biased region" description="Basic and acidic residues" evidence="2">
    <location>
        <begin position="122"/>
        <end position="134"/>
    </location>
</feature>
<evidence type="ECO:0000259" key="3">
    <source>
        <dbReference type="PROSITE" id="PS50006"/>
    </source>
</evidence>
<dbReference type="AlphaFoldDB" id="A0A1P8WKL3"/>
<dbReference type="KEGG" id="fmr:Fuma_04230"/>
<dbReference type="Gene3D" id="2.60.200.20">
    <property type="match status" value="1"/>
</dbReference>
<feature type="coiled-coil region" evidence="1">
    <location>
        <begin position="177"/>
        <end position="204"/>
    </location>
</feature>
<proteinExistence type="predicted"/>
<dbReference type="RefSeq" id="WP_077025873.1">
    <property type="nucleotide sequence ID" value="NZ_CP017641.1"/>
</dbReference>
<dbReference type="SMART" id="SM00240">
    <property type="entry name" value="FHA"/>
    <property type="match status" value="1"/>
</dbReference>
<keyword evidence="1" id="KW-0175">Coiled coil</keyword>
<dbReference type="InterPro" id="IPR008984">
    <property type="entry name" value="SMAD_FHA_dom_sf"/>
</dbReference>
<dbReference type="InterPro" id="IPR032030">
    <property type="entry name" value="YscD_cytoplasmic_dom"/>
</dbReference>
<sequence length="482" mass="53021">MSGAVMQCKIAAVITLDGGQGRSIELYDGDRLILGTDESSDIILTDEGVASTHCVIGVDSGVVSLQDCYSESGTFVNGTRVRHTELSSDAELRVGAARIAVALGNSAAPERSEQADASVTSDSDRAPLEGRSESPIDQIEELKKSLGIDNERCSTETIEAPAPAAREHHSVPDEVSVQTLQARLDEANAENAVLQHRLQSLTTMSDAPAADPYQDEMIELLRAEVLDLQAALEMQSEIAVQPPDQSSNPSDDEDTLPKAEAERLVERLEQLLAELEERDEQVATLTALLEAAEDAAQAQQDEQVQLNGWLQDIEKRFGSREQEWQAQKARLEQTVESLLEERNRAVLAMSADSSNAKLEAAQNVMTGLRETADALRQQLAQSEAASAKLRRELEDAKQEDAKQERVELAEQRAEIARQRQELEKARQKAAAGPSDSTLKLQALRQHLNEIHIREEAEKKKELEERKLSNRLARLWGRMEGKG</sequence>
<gene>
    <name evidence="4" type="ORF">Fuma_04230</name>
</gene>
<dbReference type="EMBL" id="CP017641">
    <property type="protein sequence ID" value="APZ94598.1"/>
    <property type="molecule type" value="Genomic_DNA"/>
</dbReference>
<feature type="region of interest" description="Disordered" evidence="2">
    <location>
        <begin position="105"/>
        <end position="134"/>
    </location>
</feature>
<dbReference type="CDD" id="cd00060">
    <property type="entry name" value="FHA"/>
    <property type="match status" value="1"/>
</dbReference>
<organism evidence="4 5">
    <name type="scientific">Fuerstiella marisgermanici</name>
    <dbReference type="NCBI Taxonomy" id="1891926"/>
    <lineage>
        <taxon>Bacteria</taxon>
        <taxon>Pseudomonadati</taxon>
        <taxon>Planctomycetota</taxon>
        <taxon>Planctomycetia</taxon>
        <taxon>Planctomycetales</taxon>
        <taxon>Planctomycetaceae</taxon>
        <taxon>Fuerstiella</taxon>
    </lineage>
</organism>
<feature type="domain" description="FHA" evidence="3">
    <location>
        <begin position="32"/>
        <end position="81"/>
    </location>
</feature>
<evidence type="ECO:0000256" key="2">
    <source>
        <dbReference type="SAM" id="MobiDB-lite"/>
    </source>
</evidence>
<feature type="region of interest" description="Disordered" evidence="2">
    <location>
        <begin position="419"/>
        <end position="439"/>
    </location>
</feature>
<dbReference type="SUPFAM" id="SSF49879">
    <property type="entry name" value="SMAD/FHA domain"/>
    <property type="match status" value="1"/>
</dbReference>
<evidence type="ECO:0000256" key="1">
    <source>
        <dbReference type="SAM" id="Coils"/>
    </source>
</evidence>